<evidence type="ECO:0000256" key="2">
    <source>
        <dbReference type="SAM" id="Phobius"/>
    </source>
</evidence>
<feature type="transmembrane region" description="Helical" evidence="2">
    <location>
        <begin position="226"/>
        <end position="254"/>
    </location>
</feature>
<reference evidence="4 5" key="1">
    <citation type="submission" date="2024-05" db="EMBL/GenBank/DDBJ databases">
        <authorList>
            <person name="Duchaud E."/>
        </authorList>
    </citation>
    <scope>NUCLEOTIDE SEQUENCE [LARGE SCALE GENOMIC DNA]</scope>
    <source>
        <strain evidence="4">Ena-SAMPLE-TAB-13-05-2024-13:56:06:370-140308</strain>
    </source>
</reference>
<dbReference type="InterPro" id="IPR010982">
    <property type="entry name" value="Lambda_DNA-bd_dom_sf"/>
</dbReference>
<organism evidence="4 5">
    <name type="scientific">Tenacibaculum polynesiense</name>
    <dbReference type="NCBI Taxonomy" id="3137857"/>
    <lineage>
        <taxon>Bacteria</taxon>
        <taxon>Pseudomonadati</taxon>
        <taxon>Bacteroidota</taxon>
        <taxon>Flavobacteriia</taxon>
        <taxon>Flavobacteriales</taxon>
        <taxon>Flavobacteriaceae</taxon>
        <taxon>Tenacibaculum</taxon>
    </lineage>
</organism>
<evidence type="ECO:0000259" key="3">
    <source>
        <dbReference type="PROSITE" id="PS50943"/>
    </source>
</evidence>
<feature type="transmembrane region" description="Helical" evidence="2">
    <location>
        <begin position="121"/>
        <end position="145"/>
    </location>
</feature>
<name>A0ABM9P8C1_9FLAO</name>
<dbReference type="PANTHER" id="PTHR46797">
    <property type="entry name" value="HTH-TYPE TRANSCRIPTIONAL REGULATOR"/>
    <property type="match status" value="1"/>
</dbReference>
<dbReference type="PANTHER" id="PTHR46797:SF1">
    <property type="entry name" value="METHYLPHOSPHONATE SYNTHASE"/>
    <property type="match status" value="1"/>
</dbReference>
<keyword evidence="2" id="KW-0812">Transmembrane</keyword>
<feature type="transmembrane region" description="Helical" evidence="2">
    <location>
        <begin position="152"/>
        <end position="170"/>
    </location>
</feature>
<dbReference type="Proteomes" id="UP001497527">
    <property type="component" value="Unassembled WGS sequence"/>
</dbReference>
<feature type="transmembrane region" description="Helical" evidence="2">
    <location>
        <begin position="182"/>
        <end position="205"/>
    </location>
</feature>
<dbReference type="Pfam" id="PF01381">
    <property type="entry name" value="HTH_3"/>
    <property type="match status" value="1"/>
</dbReference>
<dbReference type="CDD" id="cd00093">
    <property type="entry name" value="HTH_XRE"/>
    <property type="match status" value="1"/>
</dbReference>
<dbReference type="InterPro" id="IPR001387">
    <property type="entry name" value="Cro/C1-type_HTH"/>
</dbReference>
<dbReference type="RefSeq" id="WP_348715036.1">
    <property type="nucleotide sequence ID" value="NZ_CAXJIO010000010.1"/>
</dbReference>
<keyword evidence="2" id="KW-1133">Transmembrane helix</keyword>
<gene>
    <name evidence="4" type="ORF">T190423A01A_10373</name>
</gene>
<comment type="caution">
    <text evidence="4">The sequence shown here is derived from an EMBL/GenBank/DDBJ whole genome shotgun (WGS) entry which is preliminary data.</text>
</comment>
<evidence type="ECO:0000313" key="4">
    <source>
        <dbReference type="EMBL" id="CAL2101810.1"/>
    </source>
</evidence>
<dbReference type="SUPFAM" id="SSF47413">
    <property type="entry name" value="lambda repressor-like DNA-binding domains"/>
    <property type="match status" value="1"/>
</dbReference>
<feature type="transmembrane region" description="Helical" evidence="2">
    <location>
        <begin position="88"/>
        <end position="109"/>
    </location>
</feature>
<evidence type="ECO:0000256" key="1">
    <source>
        <dbReference type="ARBA" id="ARBA00023125"/>
    </source>
</evidence>
<protein>
    <submittedName>
        <fullName evidence="4">Helix-turn-helix transcriptional regulator</fullName>
    </submittedName>
</protein>
<evidence type="ECO:0000313" key="5">
    <source>
        <dbReference type="Proteomes" id="UP001497527"/>
    </source>
</evidence>
<sequence>MKNKNLLTMKQPELGRKIYELRKQKGLTQEELVEMCNINVRTIQRIEAGETTPRSFTIKAILEALEANLDNFTSETAISKEDTRILNVAWIFGIIYFVFGFIETVADIYQFTGDESFFNTVSYSVVKIISSITFVLFFMGFFRIAKIFDTQLLKIVVVVLMIAYVVSSILDVYTINLADETIVISAIGELIVFGALQIAFGLSLLQLKDKLGTLIQVNAILEIITGALLATVLLATLGLVLLIPTILIEIIVLYKLSRK</sequence>
<dbReference type="SMART" id="SM00530">
    <property type="entry name" value="HTH_XRE"/>
    <property type="match status" value="1"/>
</dbReference>
<accession>A0ABM9P8C1</accession>
<dbReference type="PROSITE" id="PS50943">
    <property type="entry name" value="HTH_CROC1"/>
    <property type="match status" value="1"/>
</dbReference>
<keyword evidence="5" id="KW-1185">Reference proteome</keyword>
<feature type="domain" description="HTH cro/C1-type" evidence="3">
    <location>
        <begin position="18"/>
        <end position="72"/>
    </location>
</feature>
<keyword evidence="1" id="KW-0238">DNA-binding</keyword>
<dbReference type="InterPro" id="IPR050807">
    <property type="entry name" value="TransReg_Diox_bact_type"/>
</dbReference>
<dbReference type="EMBL" id="CAXJIO010000010">
    <property type="protein sequence ID" value="CAL2101810.1"/>
    <property type="molecule type" value="Genomic_DNA"/>
</dbReference>
<dbReference type="Gene3D" id="1.10.260.40">
    <property type="entry name" value="lambda repressor-like DNA-binding domains"/>
    <property type="match status" value="1"/>
</dbReference>
<keyword evidence="2" id="KW-0472">Membrane</keyword>
<proteinExistence type="predicted"/>